<keyword evidence="1" id="KW-1133">Transmembrane helix</keyword>
<sequence>MRSFMGFLSGLLFGLGLVVSGMSNPAKVLNFLDLAGSWDPSLAFVMGGAMVTTFIGYRLSWRRSAPALATSFDIPNSRLIDRPLIAGAALFGIGWGIGGFCPGPAWTALPLMATGTLIFVPAMLIGLWLGVRAKAQGLFASEGAMR</sequence>
<evidence type="ECO:0000313" key="3">
    <source>
        <dbReference type="Proteomes" id="UP001269144"/>
    </source>
</evidence>
<feature type="transmembrane region" description="Helical" evidence="1">
    <location>
        <begin position="79"/>
        <end position="97"/>
    </location>
</feature>
<reference evidence="3" key="1">
    <citation type="submission" date="2023-07" db="EMBL/GenBank/DDBJ databases">
        <title>Paracoccus sp. MBLB3053 whole genome sequence.</title>
        <authorList>
            <person name="Hwang C.Y."/>
            <person name="Cho E.-S."/>
            <person name="Seo M.-J."/>
        </authorList>
    </citation>
    <scope>NUCLEOTIDE SEQUENCE [LARGE SCALE GENOMIC DNA]</scope>
    <source>
        <strain evidence="3">MBLB3053</strain>
    </source>
</reference>
<evidence type="ECO:0000256" key="1">
    <source>
        <dbReference type="SAM" id="Phobius"/>
    </source>
</evidence>
<accession>A0ABU2HWX4</accession>
<protein>
    <submittedName>
        <fullName evidence="2">YeeE/YedE family protein</fullName>
    </submittedName>
</protein>
<organism evidence="2 3">
    <name type="scientific">Paracoccus aurantius</name>
    <dbReference type="NCBI Taxonomy" id="3073814"/>
    <lineage>
        <taxon>Bacteria</taxon>
        <taxon>Pseudomonadati</taxon>
        <taxon>Pseudomonadota</taxon>
        <taxon>Alphaproteobacteria</taxon>
        <taxon>Rhodobacterales</taxon>
        <taxon>Paracoccaceae</taxon>
        <taxon>Paracoccus</taxon>
    </lineage>
</organism>
<evidence type="ECO:0000313" key="2">
    <source>
        <dbReference type="EMBL" id="MDS9469020.1"/>
    </source>
</evidence>
<feature type="transmembrane region" description="Helical" evidence="1">
    <location>
        <begin position="109"/>
        <end position="131"/>
    </location>
</feature>
<dbReference type="EMBL" id="JAVQLW010000002">
    <property type="protein sequence ID" value="MDS9469020.1"/>
    <property type="molecule type" value="Genomic_DNA"/>
</dbReference>
<keyword evidence="1" id="KW-0812">Transmembrane</keyword>
<feature type="transmembrane region" description="Helical" evidence="1">
    <location>
        <begin position="41"/>
        <end position="59"/>
    </location>
</feature>
<dbReference type="RefSeq" id="WP_311161520.1">
    <property type="nucleotide sequence ID" value="NZ_JAVQLW010000002.1"/>
</dbReference>
<name>A0ABU2HWX4_9RHOB</name>
<keyword evidence="3" id="KW-1185">Reference proteome</keyword>
<dbReference type="InterPro" id="IPR046513">
    <property type="entry name" value="DUF6691"/>
</dbReference>
<dbReference type="Pfam" id="PF20398">
    <property type="entry name" value="DUF6691"/>
    <property type="match status" value="1"/>
</dbReference>
<proteinExistence type="predicted"/>
<keyword evidence="1" id="KW-0472">Membrane</keyword>
<comment type="caution">
    <text evidence="2">The sequence shown here is derived from an EMBL/GenBank/DDBJ whole genome shotgun (WGS) entry which is preliminary data.</text>
</comment>
<gene>
    <name evidence="2" type="ORF">RGQ15_15750</name>
</gene>
<dbReference type="Proteomes" id="UP001269144">
    <property type="component" value="Unassembled WGS sequence"/>
</dbReference>